<evidence type="ECO:0000313" key="3">
    <source>
        <dbReference type="EMBL" id="KZF19110.1"/>
    </source>
</evidence>
<dbReference type="PANTHER" id="PTHR37451:SF3">
    <property type="entry name" value="MARVEL DOMAIN-CONTAINING PROTEIN"/>
    <property type="match status" value="1"/>
</dbReference>
<feature type="transmembrane region" description="Helical" evidence="2">
    <location>
        <begin position="5"/>
        <end position="22"/>
    </location>
</feature>
<dbReference type="GeneID" id="28898644"/>
<gene>
    <name evidence="3" type="ORF">L228DRAFT_251198</name>
</gene>
<dbReference type="InParanoid" id="A0A164ZHH5"/>
<sequence length="274" mass="29964">MALHIAQAVIIFVSWAVTIAIFTQSSTTDGRTKWFFTLCWLSIPALIYLTMVPMWSRARRFANAYAYAAIDTVFAIFWLSAAIAVATWNSSGESEGAKKKKKSDASCATFAYGSETTCKLSKVTVGFGVVVFIFFAVTAAISIYGAIYYRKNGTLPGDEPQPHDPNSIENQTKDAFSTNTFDDDDNDIIKPGHVSAHEGDDYAPLHQNEADDYQLPSRRPDWQPEPYSGGYGDLHSAEEDRIRGAASVEPDGFAPSGHVHFPDADYSYRGAGGA</sequence>
<feature type="transmembrane region" description="Helical" evidence="2">
    <location>
        <begin position="34"/>
        <end position="52"/>
    </location>
</feature>
<organism evidence="3 4">
    <name type="scientific">Xylona heveae (strain CBS 132557 / TC161)</name>
    <dbReference type="NCBI Taxonomy" id="1328760"/>
    <lineage>
        <taxon>Eukaryota</taxon>
        <taxon>Fungi</taxon>
        <taxon>Dikarya</taxon>
        <taxon>Ascomycota</taxon>
        <taxon>Pezizomycotina</taxon>
        <taxon>Xylonomycetes</taxon>
        <taxon>Xylonales</taxon>
        <taxon>Xylonaceae</taxon>
        <taxon>Xylona</taxon>
    </lineage>
</organism>
<reference evidence="3 4" key="1">
    <citation type="journal article" date="2016" name="Fungal Biol.">
        <title>The genome of Xylona heveae provides a window into fungal endophytism.</title>
        <authorList>
            <person name="Gazis R."/>
            <person name="Kuo A."/>
            <person name="Riley R."/>
            <person name="LaButti K."/>
            <person name="Lipzen A."/>
            <person name="Lin J."/>
            <person name="Amirebrahimi M."/>
            <person name="Hesse C.N."/>
            <person name="Spatafora J.W."/>
            <person name="Henrissat B."/>
            <person name="Hainaut M."/>
            <person name="Grigoriev I.V."/>
            <person name="Hibbett D.S."/>
        </authorList>
    </citation>
    <scope>NUCLEOTIDE SEQUENCE [LARGE SCALE GENOMIC DNA]</scope>
    <source>
        <strain evidence="3 4">TC161</strain>
    </source>
</reference>
<keyword evidence="2" id="KW-1133">Transmembrane helix</keyword>
<feature type="transmembrane region" description="Helical" evidence="2">
    <location>
        <begin position="125"/>
        <end position="147"/>
    </location>
</feature>
<evidence type="ECO:0000256" key="2">
    <source>
        <dbReference type="SAM" id="Phobius"/>
    </source>
</evidence>
<dbReference type="STRING" id="1328760.A0A164ZHH5"/>
<protein>
    <recommendedName>
        <fullName evidence="5">MARVEL domain-containing protein</fullName>
    </recommendedName>
</protein>
<dbReference type="EMBL" id="KV407467">
    <property type="protein sequence ID" value="KZF19110.1"/>
    <property type="molecule type" value="Genomic_DNA"/>
</dbReference>
<dbReference type="AlphaFoldDB" id="A0A164ZHH5"/>
<keyword evidence="2" id="KW-0472">Membrane</keyword>
<evidence type="ECO:0000256" key="1">
    <source>
        <dbReference type="SAM" id="MobiDB-lite"/>
    </source>
</evidence>
<feature type="region of interest" description="Disordered" evidence="1">
    <location>
        <begin position="247"/>
        <end position="274"/>
    </location>
</feature>
<dbReference type="Proteomes" id="UP000076632">
    <property type="component" value="Unassembled WGS sequence"/>
</dbReference>
<name>A0A164ZHH5_XYLHT</name>
<dbReference type="PANTHER" id="PTHR37451">
    <property type="entry name" value="MARVEL DOMAIN"/>
    <property type="match status" value="1"/>
</dbReference>
<dbReference type="RefSeq" id="XP_018184665.1">
    <property type="nucleotide sequence ID" value="XM_018333507.1"/>
</dbReference>
<keyword evidence="2" id="KW-0812">Transmembrane</keyword>
<evidence type="ECO:0008006" key="5">
    <source>
        <dbReference type="Google" id="ProtNLM"/>
    </source>
</evidence>
<dbReference type="OrthoDB" id="5284712at2759"/>
<evidence type="ECO:0000313" key="4">
    <source>
        <dbReference type="Proteomes" id="UP000076632"/>
    </source>
</evidence>
<feature type="transmembrane region" description="Helical" evidence="2">
    <location>
        <begin position="64"/>
        <end position="88"/>
    </location>
</feature>
<dbReference type="OMA" id="WYFALCW"/>
<proteinExistence type="predicted"/>
<keyword evidence="4" id="KW-1185">Reference proteome</keyword>
<feature type="compositionally biased region" description="Basic and acidic residues" evidence="1">
    <location>
        <begin position="187"/>
        <end position="200"/>
    </location>
</feature>
<accession>A0A164ZHH5</accession>
<feature type="region of interest" description="Disordered" evidence="1">
    <location>
        <begin position="156"/>
        <end position="235"/>
    </location>
</feature>